<feature type="region of interest" description="Disordered" evidence="4">
    <location>
        <begin position="280"/>
        <end position="464"/>
    </location>
</feature>
<dbReference type="Proteomes" id="UP000243542">
    <property type="component" value="Unassembled WGS sequence"/>
</dbReference>
<evidence type="ECO:0000256" key="2">
    <source>
        <dbReference type="ARBA" id="ARBA00022598"/>
    </source>
</evidence>
<name>A0A2A9FZC4_9PSEU</name>
<dbReference type="PROSITE" id="PS50160">
    <property type="entry name" value="DNA_LIGASE_A3"/>
    <property type="match status" value="1"/>
</dbReference>
<evidence type="ECO:0000313" key="7">
    <source>
        <dbReference type="Proteomes" id="UP000243542"/>
    </source>
</evidence>
<keyword evidence="7" id="KW-1185">Reference proteome</keyword>
<comment type="similarity">
    <text evidence="1">Belongs to the ATP-dependent DNA ligase family.</text>
</comment>
<keyword evidence="2 6" id="KW-0436">Ligase</keyword>
<dbReference type="PROSITE" id="PS00697">
    <property type="entry name" value="DNA_LIGASE_A1"/>
    <property type="match status" value="1"/>
</dbReference>
<dbReference type="SUPFAM" id="SSF50249">
    <property type="entry name" value="Nucleic acid-binding proteins"/>
    <property type="match status" value="1"/>
</dbReference>
<dbReference type="InterPro" id="IPR050191">
    <property type="entry name" value="ATP-dep_DNA_ligase"/>
</dbReference>
<dbReference type="AlphaFoldDB" id="A0A2A9FZC4"/>
<dbReference type="GO" id="GO:0006281">
    <property type="term" value="P:DNA repair"/>
    <property type="evidence" value="ECO:0007669"/>
    <property type="project" value="InterPro"/>
</dbReference>
<gene>
    <name evidence="6" type="ORF">ATK36_0298</name>
</gene>
<dbReference type="InterPro" id="IPR012310">
    <property type="entry name" value="DNA_ligase_ATP-dep_cent"/>
</dbReference>
<feature type="compositionally biased region" description="Basic and acidic residues" evidence="4">
    <location>
        <begin position="425"/>
        <end position="445"/>
    </location>
</feature>
<dbReference type="Gene3D" id="3.30.470.30">
    <property type="entry name" value="DNA ligase/mRNA capping enzyme"/>
    <property type="match status" value="1"/>
</dbReference>
<sequence>MQLPVMPPVRPMLAKAVREVPRAAGLRYEPKWDGFRCVVFRDGDEVELGSRNDRPLTRYFPELTGLLREALPPRCVVDGEIVLVTSRGLDFGALQLRLHPAASRVRKLAAETPASFVAFDLLALGDDDLTGEPFARRRDLLEGILGAPGAGLRRVHLTPLTTDPDVAQDWFTRFEGAGFDGVMAKPADQPYEQDRRVMWKVKHERTADCVVAGFRWHKDRQGIGSLLLGLYDDTGTLHHVGVASSFTKARRGELVAELAPWRENALDGHPWRSWAEWQGAGENTSTEDAAANTSTDAAPGKGTSTERDASSAGEGSSAESDAAGVGGTSPEETAAATDGTSAERDAAAVGGTSPEDAAAATDGSSAERDAAAVGGTSPEDAAAATDGSSAERDAAAAGGTSPEEATAATEGTSPEETAAATDGTSAERDETAGRDTSADRAETVRRPGASSRWAPGKDLSWEPLRPERVAEVRYEHLQGGRFRHGGRLVRFRPDRDPESCTYAQLAEAPPAELADLFGEAK</sequence>
<dbReference type="GO" id="GO:0005524">
    <property type="term" value="F:ATP binding"/>
    <property type="evidence" value="ECO:0007669"/>
    <property type="project" value="InterPro"/>
</dbReference>
<dbReference type="InterPro" id="IPR016059">
    <property type="entry name" value="DNA_ligase_ATP-dep_CS"/>
</dbReference>
<dbReference type="Pfam" id="PF01068">
    <property type="entry name" value="DNA_ligase_A_M"/>
    <property type="match status" value="1"/>
</dbReference>
<proteinExistence type="inferred from homology"/>
<dbReference type="PANTHER" id="PTHR45674:SF4">
    <property type="entry name" value="DNA LIGASE 1"/>
    <property type="match status" value="1"/>
</dbReference>
<dbReference type="InterPro" id="IPR012340">
    <property type="entry name" value="NA-bd_OB-fold"/>
</dbReference>
<dbReference type="PANTHER" id="PTHR45674">
    <property type="entry name" value="DNA LIGASE 1/3 FAMILY MEMBER"/>
    <property type="match status" value="1"/>
</dbReference>
<dbReference type="GO" id="GO:0003910">
    <property type="term" value="F:DNA ligase (ATP) activity"/>
    <property type="evidence" value="ECO:0007669"/>
    <property type="project" value="UniProtKB-EC"/>
</dbReference>
<dbReference type="EMBL" id="PDJK01000001">
    <property type="protein sequence ID" value="PFG56774.1"/>
    <property type="molecule type" value="Genomic_DNA"/>
</dbReference>
<comment type="catalytic activity">
    <reaction evidence="3">
        <text>ATP + (deoxyribonucleotide)n-3'-hydroxyl + 5'-phospho-(deoxyribonucleotide)m = (deoxyribonucleotide)n+m + AMP + diphosphate.</text>
        <dbReference type="EC" id="6.5.1.1"/>
    </reaction>
</comment>
<feature type="domain" description="ATP-dependent DNA ligase family profile" evidence="5">
    <location>
        <begin position="107"/>
        <end position="199"/>
    </location>
</feature>
<evidence type="ECO:0000256" key="1">
    <source>
        <dbReference type="ARBA" id="ARBA00007572"/>
    </source>
</evidence>
<protein>
    <submittedName>
        <fullName evidence="6">ATP dependent DNA ligase-like protein</fullName>
    </submittedName>
</protein>
<dbReference type="SUPFAM" id="SSF56091">
    <property type="entry name" value="DNA ligase/mRNA capping enzyme, catalytic domain"/>
    <property type="match status" value="1"/>
</dbReference>
<evidence type="ECO:0000259" key="5">
    <source>
        <dbReference type="PROSITE" id="PS50160"/>
    </source>
</evidence>
<evidence type="ECO:0000256" key="4">
    <source>
        <dbReference type="SAM" id="MobiDB-lite"/>
    </source>
</evidence>
<dbReference type="NCBIfam" id="NF006078">
    <property type="entry name" value="PRK08224.1"/>
    <property type="match status" value="1"/>
</dbReference>
<evidence type="ECO:0000256" key="3">
    <source>
        <dbReference type="ARBA" id="ARBA00034003"/>
    </source>
</evidence>
<feature type="compositionally biased region" description="Low complexity" evidence="4">
    <location>
        <begin position="310"/>
        <end position="323"/>
    </location>
</feature>
<dbReference type="CDD" id="cd07905">
    <property type="entry name" value="Adenylation_DNA_ligase_LigC"/>
    <property type="match status" value="1"/>
</dbReference>
<accession>A0A2A9FZC4</accession>
<dbReference type="InterPro" id="IPR044119">
    <property type="entry name" value="Adenylation_LigC-like"/>
</dbReference>
<dbReference type="GO" id="GO:0006310">
    <property type="term" value="P:DNA recombination"/>
    <property type="evidence" value="ECO:0007669"/>
    <property type="project" value="InterPro"/>
</dbReference>
<organism evidence="6 7">
    <name type="scientific">Amycolatopsis sulphurea</name>
    <dbReference type="NCBI Taxonomy" id="76022"/>
    <lineage>
        <taxon>Bacteria</taxon>
        <taxon>Bacillati</taxon>
        <taxon>Actinomycetota</taxon>
        <taxon>Actinomycetes</taxon>
        <taxon>Pseudonocardiales</taxon>
        <taxon>Pseudonocardiaceae</taxon>
        <taxon>Amycolatopsis</taxon>
    </lineage>
</organism>
<feature type="compositionally biased region" description="Polar residues" evidence="4">
    <location>
        <begin position="281"/>
        <end position="296"/>
    </location>
</feature>
<reference evidence="6 7" key="1">
    <citation type="submission" date="2017-10" db="EMBL/GenBank/DDBJ databases">
        <title>Sequencing the genomes of 1000 actinobacteria strains.</title>
        <authorList>
            <person name="Klenk H.-P."/>
        </authorList>
    </citation>
    <scope>NUCLEOTIDE SEQUENCE [LARGE SCALE GENOMIC DNA]</scope>
    <source>
        <strain evidence="6 7">DSM 46092</strain>
    </source>
</reference>
<comment type="caution">
    <text evidence="6">The sequence shown here is derived from an EMBL/GenBank/DDBJ whole genome shotgun (WGS) entry which is preliminary data.</text>
</comment>
<evidence type="ECO:0000313" key="6">
    <source>
        <dbReference type="EMBL" id="PFG56774.1"/>
    </source>
</evidence>
<dbReference type="Gene3D" id="2.40.50.140">
    <property type="entry name" value="Nucleic acid-binding proteins"/>
    <property type="match status" value="2"/>
</dbReference>